<gene>
    <name evidence="3" type="ORF">SAMN02745207_00785</name>
</gene>
<dbReference type="PROSITE" id="PS00018">
    <property type="entry name" value="EF_HAND_1"/>
    <property type="match status" value="1"/>
</dbReference>
<dbReference type="InterPro" id="IPR018247">
    <property type="entry name" value="EF_Hand_1_Ca_BS"/>
</dbReference>
<dbReference type="Gene3D" id="1.10.238.10">
    <property type="entry name" value="EF-hand"/>
    <property type="match status" value="1"/>
</dbReference>
<evidence type="ECO:0000313" key="4">
    <source>
        <dbReference type="Proteomes" id="UP000184447"/>
    </source>
</evidence>
<accession>A0A1M5S6H4</accession>
<feature type="compositionally biased region" description="Acidic residues" evidence="1">
    <location>
        <begin position="64"/>
        <end position="74"/>
    </location>
</feature>
<dbReference type="OrthoDB" id="2108758at2"/>
<dbReference type="RefSeq" id="WP_073337132.1">
    <property type="nucleotide sequence ID" value="NZ_FQXM01000004.1"/>
</dbReference>
<evidence type="ECO:0000256" key="1">
    <source>
        <dbReference type="SAM" id="MobiDB-lite"/>
    </source>
</evidence>
<dbReference type="InterPro" id="IPR011992">
    <property type="entry name" value="EF-hand-dom_pair"/>
</dbReference>
<dbReference type="AlphaFoldDB" id="A0A1M5S6H4"/>
<dbReference type="SUPFAM" id="SSF47473">
    <property type="entry name" value="EF-hand"/>
    <property type="match status" value="1"/>
</dbReference>
<name>A0A1M5S6H4_9CLOT</name>
<dbReference type="STRING" id="1121316.SAMN02745207_00785"/>
<reference evidence="3 4" key="1">
    <citation type="submission" date="2016-11" db="EMBL/GenBank/DDBJ databases">
        <authorList>
            <person name="Jaros S."/>
            <person name="Januszkiewicz K."/>
            <person name="Wedrychowicz H."/>
        </authorList>
    </citation>
    <scope>NUCLEOTIDE SEQUENCE [LARGE SCALE GENOMIC DNA]</scope>
    <source>
        <strain evidence="3 4">DSM 8605</strain>
    </source>
</reference>
<dbReference type="PROSITE" id="PS50222">
    <property type="entry name" value="EF_HAND_2"/>
    <property type="match status" value="1"/>
</dbReference>
<feature type="domain" description="EF-hand" evidence="2">
    <location>
        <begin position="84"/>
        <end position="119"/>
    </location>
</feature>
<dbReference type="GO" id="GO:0005509">
    <property type="term" value="F:calcium ion binding"/>
    <property type="evidence" value="ECO:0007669"/>
    <property type="project" value="InterPro"/>
</dbReference>
<keyword evidence="4" id="KW-1185">Reference proteome</keyword>
<dbReference type="EMBL" id="FQXM01000004">
    <property type="protein sequence ID" value="SHH34232.1"/>
    <property type="molecule type" value="Genomic_DNA"/>
</dbReference>
<protein>
    <recommendedName>
        <fullName evidence="2">EF-hand domain-containing protein</fullName>
    </recommendedName>
</protein>
<organism evidence="3 4">
    <name type="scientific">Clostridium grantii DSM 8605</name>
    <dbReference type="NCBI Taxonomy" id="1121316"/>
    <lineage>
        <taxon>Bacteria</taxon>
        <taxon>Bacillati</taxon>
        <taxon>Bacillota</taxon>
        <taxon>Clostridia</taxon>
        <taxon>Eubacteriales</taxon>
        <taxon>Clostridiaceae</taxon>
        <taxon>Clostridium</taxon>
    </lineage>
</organism>
<proteinExistence type="predicted"/>
<dbReference type="Proteomes" id="UP000184447">
    <property type="component" value="Unassembled WGS sequence"/>
</dbReference>
<dbReference type="InterPro" id="IPR002048">
    <property type="entry name" value="EF_hand_dom"/>
</dbReference>
<sequence length="180" mass="19449">MMISGVGSQAYNPYSSNVLKNSVSAKQPEEESMSVDAKKVGGRKPPQGPPPMKGAEGKRGPNVDTDEDGSWSVDEVESFITESGSSLDIEEFFGEYDTNSDGILDSDEVNSVAENNGLQLPMMPKMMDLETKLSSSNTTYSSTNSSSDSDLIKQLISAYTTSSAEYQQNSYSFDLNDTFA</sequence>
<feature type="region of interest" description="Disordered" evidence="1">
    <location>
        <begin position="22"/>
        <end position="74"/>
    </location>
</feature>
<evidence type="ECO:0000313" key="3">
    <source>
        <dbReference type="EMBL" id="SHH34232.1"/>
    </source>
</evidence>
<evidence type="ECO:0000259" key="2">
    <source>
        <dbReference type="PROSITE" id="PS50222"/>
    </source>
</evidence>